<dbReference type="InterPro" id="IPR008183">
    <property type="entry name" value="Aldose_1/G6P_1-epimerase"/>
</dbReference>
<evidence type="ECO:0000256" key="3">
    <source>
        <dbReference type="ARBA" id="ARBA00023235"/>
    </source>
</evidence>
<dbReference type="PIRSF" id="PIRSF016020">
    <property type="entry name" value="PHexose_mutarotase"/>
    <property type="match status" value="1"/>
</dbReference>
<comment type="catalytic activity">
    <reaction evidence="1">
        <text>alpha-D-glucose 6-phosphate = beta-D-glucose 6-phosphate</text>
        <dbReference type="Rhea" id="RHEA:16249"/>
        <dbReference type="ChEBI" id="CHEBI:58225"/>
        <dbReference type="ChEBI" id="CHEBI:58247"/>
        <dbReference type="EC" id="5.1.3.15"/>
    </reaction>
</comment>
<dbReference type="EMBL" id="JBEQCT010000001">
    <property type="protein sequence ID" value="MFM2483566.1"/>
    <property type="molecule type" value="Genomic_DNA"/>
</dbReference>
<evidence type="ECO:0000256" key="4">
    <source>
        <dbReference type="PIRNR" id="PIRNR016020"/>
    </source>
</evidence>
<evidence type="ECO:0000313" key="5">
    <source>
        <dbReference type="EMBL" id="MFM2483566.1"/>
    </source>
</evidence>
<gene>
    <name evidence="5" type="ORF">ABUE30_00480</name>
</gene>
<comment type="similarity">
    <text evidence="2 4">Belongs to the glucose-6-phosphate 1-epimerase family.</text>
</comment>
<dbReference type="InterPro" id="IPR014718">
    <property type="entry name" value="GH-type_carb-bd"/>
</dbReference>
<organism evidence="5 6">
    <name type="scientific">Celerinatantimonas yamalensis</name>
    <dbReference type="NCBI Taxonomy" id="559956"/>
    <lineage>
        <taxon>Bacteria</taxon>
        <taxon>Pseudomonadati</taxon>
        <taxon>Pseudomonadota</taxon>
        <taxon>Gammaproteobacteria</taxon>
        <taxon>Celerinatantimonadaceae</taxon>
        <taxon>Celerinatantimonas</taxon>
    </lineage>
</organism>
<protein>
    <recommendedName>
        <fullName evidence="4">Putative glucose-6-phosphate 1-epimerase</fullName>
        <ecNumber evidence="4">5.1.3.15</ecNumber>
    </recommendedName>
</protein>
<dbReference type="InterPro" id="IPR011013">
    <property type="entry name" value="Gal_mutarotase_sf_dom"/>
</dbReference>
<keyword evidence="6" id="KW-1185">Reference proteome</keyword>
<dbReference type="EC" id="5.1.3.15" evidence="4"/>
<dbReference type="Pfam" id="PF01263">
    <property type="entry name" value="Aldose_epim"/>
    <property type="match status" value="1"/>
</dbReference>
<dbReference type="PANTHER" id="PTHR11122:SF13">
    <property type="entry name" value="GLUCOSE-6-PHOSPHATE 1-EPIMERASE"/>
    <property type="match status" value="1"/>
</dbReference>
<dbReference type="RefSeq" id="WP_408621677.1">
    <property type="nucleotide sequence ID" value="NZ_JBEQCT010000001.1"/>
</dbReference>
<dbReference type="Gene3D" id="2.70.98.10">
    <property type="match status" value="1"/>
</dbReference>
<evidence type="ECO:0000313" key="6">
    <source>
        <dbReference type="Proteomes" id="UP001629953"/>
    </source>
</evidence>
<dbReference type="Proteomes" id="UP001629953">
    <property type="component" value="Unassembled WGS sequence"/>
</dbReference>
<dbReference type="CDD" id="cd09020">
    <property type="entry name" value="D-hex-6-P-epi_like"/>
    <property type="match status" value="1"/>
</dbReference>
<proteinExistence type="inferred from homology"/>
<comment type="caution">
    <text evidence="5">The sequence shown here is derived from an EMBL/GenBank/DDBJ whole genome shotgun (WGS) entry which is preliminary data.</text>
</comment>
<accession>A0ABW9G1D7</accession>
<dbReference type="SUPFAM" id="SSF74650">
    <property type="entry name" value="Galactose mutarotase-like"/>
    <property type="match status" value="1"/>
</dbReference>
<dbReference type="InterPro" id="IPR025532">
    <property type="entry name" value="G6P_1-epimerase"/>
</dbReference>
<name>A0ABW9G1D7_9GAMM</name>
<sequence>MEQLEHLGLSIQKQIDNAVFTATNDDGMLFYWIDHPQGKALISAYGAHIVSYHPYNQDEQLWLSQTSALDGSAPIRGGVPICWPWFGNTRQPNHGYARTQIWQLGSIETNDQHSVLTLQLTEQDIATSEFKFLLECQFTVGQTLSIKLTTTNRDNHPIEIAGALHSYFATDRDSVQVSGMGQTFLDKTQNFAEQTQTKFSLDEETDRLYTHPEHALLLTHGDGRKLKLSHQGEDVVVIWNPGDTKAATIADIHPDGAKEYLCVEAVRTQTPVTLMPAQSFTLMQQLTPTA</sequence>
<dbReference type="PANTHER" id="PTHR11122">
    <property type="entry name" value="APOSPORY-ASSOCIATED PROTEIN C-RELATED"/>
    <property type="match status" value="1"/>
</dbReference>
<reference evidence="5 6" key="1">
    <citation type="journal article" date="2013" name="Int. J. Syst. Evol. Microbiol.">
        <title>Celerinatantimonas yamalensis sp. nov., a cold-adapted diazotrophic bacterium from a cold permafrost brine.</title>
        <authorList>
            <person name="Shcherbakova V."/>
            <person name="Chuvilskaya N."/>
            <person name="Rivkina E."/>
            <person name="Demidov N."/>
            <person name="Uchaeva V."/>
            <person name="Suetin S."/>
            <person name="Suzina N."/>
            <person name="Gilichinsky D."/>
        </authorList>
    </citation>
    <scope>NUCLEOTIDE SEQUENCE [LARGE SCALE GENOMIC DNA]</scope>
    <source>
        <strain evidence="5 6">C7</strain>
    </source>
</reference>
<evidence type="ECO:0000256" key="1">
    <source>
        <dbReference type="ARBA" id="ARBA00001096"/>
    </source>
</evidence>
<evidence type="ECO:0000256" key="2">
    <source>
        <dbReference type="ARBA" id="ARBA00005866"/>
    </source>
</evidence>
<keyword evidence="3 4" id="KW-0413">Isomerase</keyword>